<dbReference type="PANTHER" id="PTHR16222:SF24">
    <property type="entry name" value="ADP-RIBOSYLHYDROLASE ARH3"/>
    <property type="match status" value="1"/>
</dbReference>
<dbReference type="EMBL" id="AZDA01000021">
    <property type="protein sequence ID" value="KRK40152.1"/>
    <property type="molecule type" value="Genomic_DNA"/>
</dbReference>
<evidence type="ECO:0000256" key="3">
    <source>
        <dbReference type="PIRSR" id="PIRSR605502-1"/>
    </source>
</evidence>
<evidence type="ECO:0000256" key="2">
    <source>
        <dbReference type="ARBA" id="ARBA00022801"/>
    </source>
</evidence>
<dbReference type="OrthoDB" id="9798107at2"/>
<dbReference type="PANTHER" id="PTHR16222">
    <property type="entry name" value="ADP-RIBOSYLGLYCOHYDROLASE"/>
    <property type="match status" value="1"/>
</dbReference>
<feature type="binding site" evidence="3">
    <location>
        <position position="50"/>
    </location>
    <ligand>
        <name>Mg(2+)</name>
        <dbReference type="ChEBI" id="CHEBI:18420"/>
        <label>1</label>
    </ligand>
</feature>
<feature type="binding site" evidence="3">
    <location>
        <position position="259"/>
    </location>
    <ligand>
        <name>Mg(2+)</name>
        <dbReference type="ChEBI" id="CHEBI:18420"/>
        <label>1</label>
    </ligand>
</feature>
<evidence type="ECO:0000256" key="1">
    <source>
        <dbReference type="ARBA" id="ARBA00010702"/>
    </source>
</evidence>
<keyword evidence="3" id="KW-0460">Magnesium</keyword>
<feature type="binding site" evidence="3">
    <location>
        <position position="51"/>
    </location>
    <ligand>
        <name>Mg(2+)</name>
        <dbReference type="ChEBI" id="CHEBI:18420"/>
        <label>1</label>
    </ligand>
</feature>
<reference evidence="4 5" key="1">
    <citation type="journal article" date="2015" name="Genome Announc.">
        <title>Expanding the biotechnology potential of lactobacilli through comparative genomics of 213 strains and associated genera.</title>
        <authorList>
            <person name="Sun Z."/>
            <person name="Harris H.M."/>
            <person name="McCann A."/>
            <person name="Guo C."/>
            <person name="Argimon S."/>
            <person name="Zhang W."/>
            <person name="Yang X."/>
            <person name="Jeffery I.B."/>
            <person name="Cooney J.C."/>
            <person name="Kagawa T.F."/>
            <person name="Liu W."/>
            <person name="Song Y."/>
            <person name="Salvetti E."/>
            <person name="Wrobel A."/>
            <person name="Rasinkangas P."/>
            <person name="Parkhill J."/>
            <person name="Rea M.C."/>
            <person name="O'Sullivan O."/>
            <person name="Ritari J."/>
            <person name="Douillard F.P."/>
            <person name="Paul Ross R."/>
            <person name="Yang R."/>
            <person name="Briner A.E."/>
            <person name="Felis G.E."/>
            <person name="de Vos W.M."/>
            <person name="Barrangou R."/>
            <person name="Klaenhammer T.R."/>
            <person name="Caufield P.W."/>
            <person name="Cui Y."/>
            <person name="Zhang H."/>
            <person name="O'Toole P.W."/>
        </authorList>
    </citation>
    <scope>NUCLEOTIDE SEQUENCE [LARGE SCALE GENOMIC DNA]</scope>
    <source>
        <strain evidence="4 5">DSM 20003</strain>
    </source>
</reference>
<keyword evidence="5" id="KW-1185">Reference proteome</keyword>
<evidence type="ECO:0000313" key="4">
    <source>
        <dbReference type="EMBL" id="KRK40152.1"/>
    </source>
</evidence>
<sequence length="314" mass="34134">MNQAAYQHILWAGVIGDALGVPVEMRRRDTFQVTGMQPAGTWRQPAGSWSDDTSLTLCLVASLTQQTGVDGLMTNAVAYLTTGQWTPNGVVFGVGRTCRTAIERYQQQVPALQCGPTAETANGNGALMRVAPLALALLSEPDLNRRLAIYQAYTVLTHGHLRAVFGSSLYLEILRHLLQGQSLPTAMTQTWQALQQQPQFAPEIATYRPLFEADLAQAPREKVPSSAYVVATLAAALWVNLRPGDFETTVLRAVNLGSDTDTVASVAATIKACRQPEQPLPTAWQAALQNQTLLQTTFAGLIQKLEAGEWHVRI</sequence>
<dbReference type="GO" id="GO:0016787">
    <property type="term" value="F:hydrolase activity"/>
    <property type="evidence" value="ECO:0007669"/>
    <property type="project" value="UniProtKB-KW"/>
</dbReference>
<keyword evidence="3" id="KW-0479">Metal-binding</keyword>
<accession>A0A0R1H1K8</accession>
<feature type="binding site" evidence="3">
    <location>
        <position position="262"/>
    </location>
    <ligand>
        <name>Mg(2+)</name>
        <dbReference type="ChEBI" id="CHEBI:18420"/>
        <label>1</label>
    </ligand>
</feature>
<dbReference type="Proteomes" id="UP000051461">
    <property type="component" value="Unassembled WGS sequence"/>
</dbReference>
<dbReference type="PATRIC" id="fig|1423726.3.peg.1399"/>
<dbReference type="InterPro" id="IPR036705">
    <property type="entry name" value="Ribosyl_crysJ1_sf"/>
</dbReference>
<feature type="binding site" evidence="3">
    <location>
        <position position="52"/>
    </location>
    <ligand>
        <name>Mg(2+)</name>
        <dbReference type="ChEBI" id="CHEBI:18420"/>
        <label>1</label>
    </ligand>
</feature>
<dbReference type="AlphaFoldDB" id="A0A0R1H1K8"/>
<dbReference type="Pfam" id="PF03747">
    <property type="entry name" value="ADP_ribosyl_GH"/>
    <property type="match status" value="1"/>
</dbReference>
<comment type="similarity">
    <text evidence="1">Belongs to the ADP-ribosylglycohydrolase family.</text>
</comment>
<feature type="binding site" evidence="3">
    <location>
        <position position="261"/>
    </location>
    <ligand>
        <name>Mg(2+)</name>
        <dbReference type="ChEBI" id="CHEBI:18420"/>
        <label>1</label>
    </ligand>
</feature>
<dbReference type="STRING" id="1423726.FC07_GL001353"/>
<evidence type="ECO:0000313" key="5">
    <source>
        <dbReference type="Proteomes" id="UP000051461"/>
    </source>
</evidence>
<proteinExistence type="inferred from homology"/>
<protein>
    <submittedName>
        <fullName evidence="4">ADP-ribosylglycohydrolase</fullName>
    </submittedName>
</protein>
<organism evidence="4 5">
    <name type="scientific">Loigolactobacillus bifermentans DSM 20003</name>
    <dbReference type="NCBI Taxonomy" id="1423726"/>
    <lineage>
        <taxon>Bacteria</taxon>
        <taxon>Bacillati</taxon>
        <taxon>Bacillota</taxon>
        <taxon>Bacilli</taxon>
        <taxon>Lactobacillales</taxon>
        <taxon>Lactobacillaceae</taxon>
        <taxon>Loigolactobacillus</taxon>
    </lineage>
</organism>
<dbReference type="Gene3D" id="1.10.4080.10">
    <property type="entry name" value="ADP-ribosylation/Crystallin J1"/>
    <property type="match status" value="1"/>
</dbReference>
<gene>
    <name evidence="4" type="ORF">FC07_GL001353</name>
</gene>
<dbReference type="RefSeq" id="WP_057903846.1">
    <property type="nucleotide sequence ID" value="NZ_AZDA01000021.1"/>
</dbReference>
<comment type="caution">
    <text evidence="4">The sequence shown here is derived from an EMBL/GenBank/DDBJ whole genome shotgun (WGS) entry which is preliminary data.</text>
</comment>
<name>A0A0R1H1K8_9LACO</name>
<dbReference type="SUPFAM" id="SSF101478">
    <property type="entry name" value="ADP-ribosylglycohydrolase"/>
    <property type="match status" value="1"/>
</dbReference>
<dbReference type="InterPro" id="IPR050792">
    <property type="entry name" value="ADP-ribosylglycohydrolase"/>
</dbReference>
<comment type="cofactor">
    <cofactor evidence="3">
        <name>Mg(2+)</name>
        <dbReference type="ChEBI" id="CHEBI:18420"/>
    </cofactor>
    <text evidence="3">Binds 2 magnesium ions per subunit.</text>
</comment>
<dbReference type="InterPro" id="IPR005502">
    <property type="entry name" value="Ribosyl_crysJ1"/>
</dbReference>
<keyword evidence="2 4" id="KW-0378">Hydrolase</keyword>
<dbReference type="GO" id="GO:0046872">
    <property type="term" value="F:metal ion binding"/>
    <property type="evidence" value="ECO:0007669"/>
    <property type="project" value="UniProtKB-KW"/>
</dbReference>